<keyword evidence="1" id="KW-0812">Transmembrane</keyword>
<evidence type="ECO:0000313" key="2">
    <source>
        <dbReference type="EMBL" id="EKE26028.1"/>
    </source>
</evidence>
<evidence type="ECO:0008006" key="3">
    <source>
        <dbReference type="Google" id="ProtNLM"/>
    </source>
</evidence>
<dbReference type="SUPFAM" id="SSF54523">
    <property type="entry name" value="Pili subunits"/>
    <property type="match status" value="1"/>
</dbReference>
<evidence type="ECO:0000256" key="1">
    <source>
        <dbReference type="SAM" id="Phobius"/>
    </source>
</evidence>
<dbReference type="Gene3D" id="3.30.700.10">
    <property type="entry name" value="Glycoprotein, Type 4 Pilin"/>
    <property type="match status" value="1"/>
</dbReference>
<accession>K2FT18</accession>
<reference evidence="2" key="1">
    <citation type="journal article" date="2012" name="Science">
        <title>Fermentation, hydrogen, and sulfur metabolism in multiple uncultivated bacterial phyla.</title>
        <authorList>
            <person name="Wrighton K.C."/>
            <person name="Thomas B.C."/>
            <person name="Sharon I."/>
            <person name="Miller C.S."/>
            <person name="Castelle C.J."/>
            <person name="VerBerkmoes N.C."/>
            <person name="Wilkins M.J."/>
            <person name="Hettich R.L."/>
            <person name="Lipton M.S."/>
            <person name="Williams K.H."/>
            <person name="Long P.E."/>
            <person name="Banfield J.F."/>
        </authorList>
    </citation>
    <scope>NUCLEOTIDE SEQUENCE [LARGE SCALE GENOMIC DNA]</scope>
</reference>
<keyword evidence="1" id="KW-0472">Membrane</keyword>
<dbReference type="AlphaFoldDB" id="K2FT18"/>
<dbReference type="InterPro" id="IPR045584">
    <property type="entry name" value="Pilin-like"/>
</dbReference>
<sequence length="608" mass="72183">MIKHKIKTNFFWFTLVELIVVITVIAILWVISFLSFSTYNGNARDSIRVEDLSKLQKGLETYLWKNWNYPEPNWVLTDVNFSWSVIWTQWTVWDWVVQAIWNLNKKPIDPLNQNEYSYSITKNQFKKSFELSSDIEWGNVIALMTDKSHANSTLNSFVKWNYNHFVVRAFTGWIYYAVTSPTISLADTSVIWWSLDILSFSWKLIYSNKPNTWISFTPQVVWSWSQLSLNNTQKFIDSIQSSFSWLSSELNYNTIINLSWSSELDYWKKIFTNHLWWDINESIFTVPNPIYSWKPAVEITDNCPQHPTSYISSDPSIATVNWKMLSWVLNQSWTVTITPVWWNCWDNTPQTITVLKPIDWICWTSSGQIFLSPPASNLCWVWSSLSWSVIDNWSWATYSWICNGQFYWDPANCSAINNNCQSSISYMWETYSVIKWLDWNCWTSQFMRHWTMIAQTSFPSNNSIIEKWCYNDNSSNCSTNGWFYRWAEAMQLDPSYDNASYIAWSKHQWICPTNWHIPTLSEWNNLFVVWATWWIWNKIWWIVSVLPWARHWWGSYAWIGSFGYLWTSTEVNTTKANMFDFSSISSGWSLNTTYNNKIEWSSVVCVRD</sequence>
<protein>
    <recommendedName>
        <fullName evidence="3">Fibrobacter succinogenes major paralogous domain-containing protein</fullName>
    </recommendedName>
</protein>
<name>K2FT18_9BACT</name>
<dbReference type="InterPro" id="IPR011871">
    <property type="entry name" value="Fib_succ_major"/>
</dbReference>
<keyword evidence="1" id="KW-1133">Transmembrane helix</keyword>
<dbReference type="NCBIfam" id="TIGR02145">
    <property type="entry name" value="Fib_succ_major"/>
    <property type="match status" value="1"/>
</dbReference>
<dbReference type="EMBL" id="AMFJ01000981">
    <property type="protein sequence ID" value="EKE26028.1"/>
    <property type="molecule type" value="Genomic_DNA"/>
</dbReference>
<feature type="transmembrane region" description="Helical" evidence="1">
    <location>
        <begin position="12"/>
        <end position="36"/>
    </location>
</feature>
<organism evidence="2">
    <name type="scientific">uncultured bacterium</name>
    <name type="common">gcode 4</name>
    <dbReference type="NCBI Taxonomy" id="1234023"/>
    <lineage>
        <taxon>Bacteria</taxon>
        <taxon>environmental samples</taxon>
    </lineage>
</organism>
<gene>
    <name evidence="2" type="ORF">ACD_4C00465G0003</name>
</gene>
<proteinExistence type="predicted"/>
<comment type="caution">
    <text evidence="2">The sequence shown here is derived from an EMBL/GenBank/DDBJ whole genome shotgun (WGS) entry which is preliminary data.</text>
</comment>